<dbReference type="SUPFAM" id="SSF49899">
    <property type="entry name" value="Concanavalin A-like lectins/glucanases"/>
    <property type="match status" value="1"/>
</dbReference>
<dbReference type="UniPathway" id="UPA00114"/>
<keyword evidence="9 11" id="KW-0326">Glycosidase</keyword>
<keyword evidence="10 11" id="KW-0624">Polysaccharide degradation</keyword>
<comment type="similarity">
    <text evidence="3 11 12">Belongs to the glycosyl hydrolase 11 (cellulase G) family.</text>
</comment>
<comment type="caution">
    <text evidence="15">The sequence shown here is derived from an EMBL/GenBank/DDBJ whole genome shotgun (WGS) entry which is preliminary data.</text>
</comment>
<accession>A0A423VIZ6</accession>
<comment type="pathway">
    <text evidence="2 11 12">Glycan degradation; xylan degradation.</text>
</comment>
<dbReference type="OrthoDB" id="2115822at2759"/>
<evidence type="ECO:0000256" key="8">
    <source>
        <dbReference type="ARBA" id="ARBA00023277"/>
    </source>
</evidence>
<dbReference type="PRINTS" id="PR00911">
    <property type="entry name" value="GLHYDRLASE11"/>
</dbReference>
<sequence length="224" mass="23963">MVQFTSLLAFAAAIAGVSAAPTSINPLHAVEKRLTSSSTGTNNGYYYSFWTDGVGSINYENGAGGEYSVTWASGSGNFVGGKGWSTGSDRNIKFTGTFSPNGNGYLSVYGWTTDPLIEYYIVENYGDYNPSTGLSSVGTVTSDGSTYDIYKDTRTNAPSIQGTATFTQFWSVRRNLRSQGTVTTANHFAAWKKLGLTLGTYNYQIVATEGYKSQGSSKITVSEA</sequence>
<dbReference type="GO" id="GO:0045493">
    <property type="term" value="P:xylan catabolic process"/>
    <property type="evidence" value="ECO:0007669"/>
    <property type="project" value="UniProtKB-UniRule"/>
</dbReference>
<dbReference type="Pfam" id="PF00457">
    <property type="entry name" value="Glyco_hydro_11"/>
    <property type="match status" value="1"/>
</dbReference>
<dbReference type="InterPro" id="IPR001137">
    <property type="entry name" value="Glyco_hydro_11"/>
</dbReference>
<dbReference type="PROSITE" id="PS51761">
    <property type="entry name" value="GH11_3"/>
    <property type="match status" value="1"/>
</dbReference>
<organism evidence="15 16">
    <name type="scientific">Cytospora chrysosperma</name>
    <name type="common">Cytospora canker fungus</name>
    <name type="synonym">Sphaeria chrysosperma</name>
    <dbReference type="NCBI Taxonomy" id="252740"/>
    <lineage>
        <taxon>Eukaryota</taxon>
        <taxon>Fungi</taxon>
        <taxon>Dikarya</taxon>
        <taxon>Ascomycota</taxon>
        <taxon>Pezizomycotina</taxon>
        <taxon>Sordariomycetes</taxon>
        <taxon>Sordariomycetidae</taxon>
        <taxon>Diaporthales</taxon>
        <taxon>Cytosporaceae</taxon>
        <taxon>Cytospora</taxon>
    </lineage>
</organism>
<evidence type="ECO:0000256" key="4">
    <source>
        <dbReference type="ARBA" id="ARBA00012590"/>
    </source>
</evidence>
<evidence type="ECO:0000256" key="11">
    <source>
        <dbReference type="PROSITE-ProRule" id="PRU01097"/>
    </source>
</evidence>
<dbReference type="PROSITE" id="PS00776">
    <property type="entry name" value="GH11_1"/>
    <property type="match status" value="1"/>
</dbReference>
<dbReference type="PANTHER" id="PTHR46828:SF2">
    <property type="entry name" value="ENDO-1,4-BETA-XYLANASE A-RELATED"/>
    <property type="match status" value="1"/>
</dbReference>
<evidence type="ECO:0000256" key="2">
    <source>
        <dbReference type="ARBA" id="ARBA00004851"/>
    </source>
</evidence>
<dbReference type="InterPro" id="IPR033123">
    <property type="entry name" value="GH11_dom"/>
</dbReference>
<evidence type="ECO:0000256" key="7">
    <source>
        <dbReference type="ARBA" id="ARBA00022801"/>
    </source>
</evidence>
<feature type="active site" description="Proton donor" evidence="11">
    <location>
        <position position="209"/>
    </location>
</feature>
<reference evidence="15 16" key="1">
    <citation type="submission" date="2015-09" db="EMBL/GenBank/DDBJ databases">
        <title>Host preference determinants of Valsa canker pathogens revealed by comparative genomics.</title>
        <authorList>
            <person name="Yin Z."/>
            <person name="Huang L."/>
        </authorList>
    </citation>
    <scope>NUCLEOTIDE SEQUENCE [LARGE SCALE GENOMIC DNA]</scope>
    <source>
        <strain evidence="15 16">YSFL</strain>
    </source>
</reference>
<dbReference type="AlphaFoldDB" id="A0A423VIZ6"/>
<keyword evidence="7 11" id="KW-0378">Hydrolase</keyword>
<dbReference type="Gene3D" id="2.60.120.180">
    <property type="match status" value="1"/>
</dbReference>
<evidence type="ECO:0000256" key="3">
    <source>
        <dbReference type="ARBA" id="ARBA00007792"/>
    </source>
</evidence>
<evidence type="ECO:0000313" key="15">
    <source>
        <dbReference type="EMBL" id="ROV90985.1"/>
    </source>
</evidence>
<feature type="domain" description="GH11" evidence="14">
    <location>
        <begin position="33"/>
        <end position="222"/>
    </location>
</feature>
<evidence type="ECO:0000256" key="1">
    <source>
        <dbReference type="ARBA" id="ARBA00000681"/>
    </source>
</evidence>
<keyword evidence="8 11" id="KW-0119">Carbohydrate metabolism</keyword>
<protein>
    <recommendedName>
        <fullName evidence="4 11">Endo-1,4-beta-xylanase</fullName>
        <ecNumber evidence="4 11">3.2.1.8</ecNumber>
    </recommendedName>
</protein>
<dbReference type="FunFam" id="2.60.120.180:FF:000001">
    <property type="entry name" value="Endo-1,4-beta-xylanase"/>
    <property type="match status" value="1"/>
</dbReference>
<evidence type="ECO:0000259" key="14">
    <source>
        <dbReference type="PROSITE" id="PS51761"/>
    </source>
</evidence>
<feature type="chain" id="PRO_5019039876" description="Endo-1,4-beta-xylanase" evidence="13">
    <location>
        <begin position="20"/>
        <end position="224"/>
    </location>
</feature>
<dbReference type="EMBL" id="LJZO01000046">
    <property type="protein sequence ID" value="ROV90985.1"/>
    <property type="molecule type" value="Genomic_DNA"/>
</dbReference>
<evidence type="ECO:0000256" key="5">
    <source>
        <dbReference type="ARBA" id="ARBA00022651"/>
    </source>
</evidence>
<dbReference type="Proteomes" id="UP000284375">
    <property type="component" value="Unassembled WGS sequence"/>
</dbReference>
<gene>
    <name evidence="15" type="ORF">VSDG_07688</name>
</gene>
<evidence type="ECO:0000313" key="16">
    <source>
        <dbReference type="Proteomes" id="UP000284375"/>
    </source>
</evidence>
<comment type="catalytic activity">
    <reaction evidence="1 11 12">
        <text>Endohydrolysis of (1-&gt;4)-beta-D-xylosidic linkages in xylans.</text>
        <dbReference type="EC" id="3.2.1.8"/>
    </reaction>
</comment>
<evidence type="ECO:0000256" key="9">
    <source>
        <dbReference type="ARBA" id="ARBA00023295"/>
    </source>
</evidence>
<evidence type="ECO:0000256" key="13">
    <source>
        <dbReference type="SAM" id="SignalP"/>
    </source>
</evidence>
<dbReference type="InterPro" id="IPR018208">
    <property type="entry name" value="GH11_AS_1"/>
</dbReference>
<dbReference type="PANTHER" id="PTHR46828">
    <property type="entry name" value="ENDO-1,4-BETA-XYLANASE A-RELATED"/>
    <property type="match status" value="1"/>
</dbReference>
<proteinExistence type="inferred from homology"/>
<evidence type="ECO:0000256" key="6">
    <source>
        <dbReference type="ARBA" id="ARBA00022729"/>
    </source>
</evidence>
<name>A0A423VIZ6_CYTCH</name>
<feature type="active site" description="Nucleophile" evidence="11">
    <location>
        <position position="118"/>
    </location>
</feature>
<dbReference type="EC" id="3.2.1.8" evidence="4 11"/>
<dbReference type="STRING" id="252740.A0A423VIZ6"/>
<evidence type="ECO:0000256" key="10">
    <source>
        <dbReference type="ARBA" id="ARBA00023326"/>
    </source>
</evidence>
<dbReference type="GO" id="GO:0031176">
    <property type="term" value="F:endo-1,4-beta-xylanase activity"/>
    <property type="evidence" value="ECO:0007669"/>
    <property type="project" value="UniProtKB-UniRule"/>
</dbReference>
<keyword evidence="16" id="KW-1185">Reference proteome</keyword>
<keyword evidence="5 11" id="KW-0858">Xylan degradation</keyword>
<keyword evidence="6 13" id="KW-0732">Signal</keyword>
<dbReference type="InterPro" id="IPR013319">
    <property type="entry name" value="GH11/12"/>
</dbReference>
<feature type="signal peptide" evidence="13">
    <location>
        <begin position="1"/>
        <end position="19"/>
    </location>
</feature>
<evidence type="ECO:0000256" key="12">
    <source>
        <dbReference type="RuleBase" id="RU362015"/>
    </source>
</evidence>
<dbReference type="InterPro" id="IPR013320">
    <property type="entry name" value="ConA-like_dom_sf"/>
</dbReference>